<evidence type="ECO:0000313" key="2">
    <source>
        <dbReference type="EMBL" id="GCE03736.1"/>
    </source>
</evidence>
<dbReference type="Proteomes" id="UP000287224">
    <property type="component" value="Unassembled WGS sequence"/>
</dbReference>
<keyword evidence="1" id="KW-1133">Transmembrane helix</keyword>
<comment type="caution">
    <text evidence="2">The sequence shown here is derived from an EMBL/GenBank/DDBJ whole genome shotgun (WGS) entry which is preliminary data.</text>
</comment>
<sequence>MEYMLNHGSLLDNRVLIAAFLAWGIAQVSKTILELFKQRKLALSRLVSSGGMPSSHSALVTGLATAVGRVMGIASAEFAIAVVLASIVMYDAAGVRRAVSIQARILNQMIEEAFQGSPVATEKRLRELIGHTPIQVFVGGLLGIAIGLLCTI</sequence>
<keyword evidence="1" id="KW-0472">Membrane</keyword>
<organism evidence="2 3">
    <name type="scientific">Dictyobacter aurantiacus</name>
    <dbReference type="NCBI Taxonomy" id="1936993"/>
    <lineage>
        <taxon>Bacteria</taxon>
        <taxon>Bacillati</taxon>
        <taxon>Chloroflexota</taxon>
        <taxon>Ktedonobacteria</taxon>
        <taxon>Ktedonobacterales</taxon>
        <taxon>Dictyobacteraceae</taxon>
        <taxon>Dictyobacter</taxon>
    </lineage>
</organism>
<feature type="transmembrane region" description="Helical" evidence="1">
    <location>
        <begin position="15"/>
        <end position="36"/>
    </location>
</feature>
<dbReference type="InterPro" id="IPR003832">
    <property type="entry name" value="DUF212"/>
</dbReference>
<feature type="transmembrane region" description="Helical" evidence="1">
    <location>
        <begin position="57"/>
        <end position="90"/>
    </location>
</feature>
<feature type="transmembrane region" description="Helical" evidence="1">
    <location>
        <begin position="134"/>
        <end position="151"/>
    </location>
</feature>
<gene>
    <name evidence="2" type="ORF">KDAU_10650</name>
</gene>
<dbReference type="PANTHER" id="PTHR31446">
    <property type="entry name" value="ACID PHOSPHATASE/VANADIUM-DEPENDENT HALOPEROXIDASE-RELATED PROTEIN"/>
    <property type="match status" value="1"/>
</dbReference>
<accession>A0A401ZAA8</accession>
<keyword evidence="3" id="KW-1185">Reference proteome</keyword>
<keyword evidence="1" id="KW-0812">Transmembrane</keyword>
<evidence type="ECO:0000313" key="3">
    <source>
        <dbReference type="Proteomes" id="UP000287224"/>
    </source>
</evidence>
<dbReference type="PANTHER" id="PTHR31446:SF29">
    <property type="entry name" value="ACID PHOSPHATASE_VANADIUM-DEPENDENT HALOPEROXIDASE-RELATED PROTEIN"/>
    <property type="match status" value="1"/>
</dbReference>
<dbReference type="Pfam" id="PF02681">
    <property type="entry name" value="DUF212"/>
    <property type="match status" value="1"/>
</dbReference>
<protein>
    <submittedName>
        <fullName evidence="2">Membrane protein</fullName>
    </submittedName>
</protein>
<dbReference type="EMBL" id="BIFQ01000001">
    <property type="protein sequence ID" value="GCE03736.1"/>
    <property type="molecule type" value="Genomic_DNA"/>
</dbReference>
<evidence type="ECO:0000256" key="1">
    <source>
        <dbReference type="SAM" id="Phobius"/>
    </source>
</evidence>
<proteinExistence type="predicted"/>
<name>A0A401ZAA8_9CHLR</name>
<dbReference type="AlphaFoldDB" id="A0A401ZAA8"/>
<reference evidence="3" key="1">
    <citation type="submission" date="2018-12" db="EMBL/GenBank/DDBJ databases">
        <title>Tengunoibacter tsumagoiensis gen. nov., sp. nov., Dictyobacter kobayashii sp. nov., D. alpinus sp. nov., and D. joshuensis sp. nov. and description of Dictyobacteraceae fam. nov. within the order Ktedonobacterales isolated from Tengu-no-mugimeshi.</title>
        <authorList>
            <person name="Wang C.M."/>
            <person name="Zheng Y."/>
            <person name="Sakai Y."/>
            <person name="Toyoda A."/>
            <person name="Minakuchi Y."/>
            <person name="Abe K."/>
            <person name="Yokota A."/>
            <person name="Yabe S."/>
        </authorList>
    </citation>
    <scope>NUCLEOTIDE SEQUENCE [LARGE SCALE GENOMIC DNA]</scope>
    <source>
        <strain evidence="3">S-27</strain>
    </source>
</reference>